<sequence length="131" mass="15818">MGIKKHQEEFEDFLKLVREIMDEYNAVFDFLISDLEKKIKKVDEIQMNFRNIEDMFELYQERSAAFFNKQKNEPRKEDDFKQLEKKEYKKVFELAREGLDITEIAKKVDIGKGEVSLLLNLKQKNRDKFTK</sequence>
<dbReference type="Proteomes" id="UP000662904">
    <property type="component" value="Chromosome"/>
</dbReference>
<proteinExistence type="predicted"/>
<dbReference type="AlphaFoldDB" id="A0A8A0RRV5"/>
<gene>
    <name evidence="1" type="ORF">H0A61_02297</name>
</gene>
<dbReference type="Pfam" id="PF19610">
    <property type="entry name" value="DUF6115"/>
    <property type="match status" value="1"/>
</dbReference>
<dbReference type="EMBL" id="CP059066">
    <property type="protein sequence ID" value="QSQ09916.1"/>
    <property type="molecule type" value="Genomic_DNA"/>
</dbReference>
<name>A0A8A0RRV5_9FIRM</name>
<accession>A0A8A0RRV5</accession>
<evidence type="ECO:0000313" key="2">
    <source>
        <dbReference type="Proteomes" id="UP000662904"/>
    </source>
</evidence>
<dbReference type="KEGG" id="kme:H0A61_02297"/>
<reference evidence="1" key="1">
    <citation type="submission" date="2020-07" db="EMBL/GenBank/DDBJ databases">
        <title>Koleobacter methoxysyntrophicus gen. nov., sp. nov., a novel anaerobic bacterium isolated from deep subsurface oil field and proposal of Koleobacterales ord. nov. in the phylum Firmicutes.</title>
        <authorList>
            <person name="Sakamoto S."/>
            <person name="Tamaki H."/>
        </authorList>
    </citation>
    <scope>NUCLEOTIDE SEQUENCE</scope>
    <source>
        <strain evidence="1">NRmbB1</strain>
    </source>
</reference>
<dbReference type="InterPro" id="IPR046118">
    <property type="entry name" value="DUF6115"/>
</dbReference>
<evidence type="ECO:0000313" key="1">
    <source>
        <dbReference type="EMBL" id="QSQ09916.1"/>
    </source>
</evidence>
<organism evidence="1 2">
    <name type="scientific">Koleobacter methoxysyntrophicus</name>
    <dbReference type="NCBI Taxonomy" id="2751313"/>
    <lineage>
        <taxon>Bacteria</taxon>
        <taxon>Bacillati</taxon>
        <taxon>Bacillota</taxon>
        <taxon>Clostridia</taxon>
        <taxon>Koleobacterales</taxon>
        <taxon>Koleobacteraceae</taxon>
        <taxon>Koleobacter</taxon>
    </lineage>
</organism>
<keyword evidence="2" id="KW-1185">Reference proteome</keyword>
<protein>
    <submittedName>
        <fullName evidence="1">Uncharacterized protein</fullName>
    </submittedName>
</protein>